<gene>
    <name evidence="3" type="ORF">BDZ94DRAFT_1186863</name>
</gene>
<feature type="compositionally biased region" description="Acidic residues" evidence="1">
    <location>
        <begin position="356"/>
        <end position="368"/>
    </location>
</feature>
<sequence>MPRAATRSQKAAPRASQSQPRSQTQRGARRRNEDFEENDGDDSAGGGPQSDGEGAAGMDEDNDQERGDGETEIRRKANELVRLALFTENKRVPLRRDDITKKVLGPNTRAFNHVYDIAQDILRKTFGMELVELQSRAGLDKDASNANEDELNEARNATGVRKKAAAAGSKTYILRSVLDPIIIEHAALTDEQIYEEEHADAPSEDEDDPEDGTPVRSYGSIISWSTSDQLGPTAILYTILSLILVSGRAMTDMDLRSSLKRLRLPPTGDIAFNTQSTHRTVTVDQYLSTLIRQGYLDRQQIGENTKKGKGAKRGRATQADEDAGITYEWRWGNRAQSEIGEKGIAQFVAEFMVGDAGDDGDDESEDEAATGRGAKRRQDDTDTKITNMMKGIERAAGGQLAGLR</sequence>
<evidence type="ECO:0000259" key="2">
    <source>
        <dbReference type="PROSITE" id="PS50838"/>
    </source>
</evidence>
<dbReference type="InterPro" id="IPR037445">
    <property type="entry name" value="MAGE"/>
</dbReference>
<dbReference type="Proteomes" id="UP000807353">
    <property type="component" value="Unassembled WGS sequence"/>
</dbReference>
<dbReference type="InterPro" id="IPR041899">
    <property type="entry name" value="MAGE_WH2"/>
</dbReference>
<organism evidence="3 4">
    <name type="scientific">Collybia nuda</name>
    <dbReference type="NCBI Taxonomy" id="64659"/>
    <lineage>
        <taxon>Eukaryota</taxon>
        <taxon>Fungi</taxon>
        <taxon>Dikarya</taxon>
        <taxon>Basidiomycota</taxon>
        <taxon>Agaricomycotina</taxon>
        <taxon>Agaricomycetes</taxon>
        <taxon>Agaricomycetidae</taxon>
        <taxon>Agaricales</taxon>
        <taxon>Tricholomatineae</taxon>
        <taxon>Clitocybaceae</taxon>
        <taxon>Collybia</taxon>
    </lineage>
</organism>
<protein>
    <submittedName>
        <fullName evidence="3">MAGE family-domain-containing protein</fullName>
    </submittedName>
</protein>
<dbReference type="InterPro" id="IPR002190">
    <property type="entry name" value="MHD_dom"/>
</dbReference>
<evidence type="ECO:0000256" key="1">
    <source>
        <dbReference type="SAM" id="MobiDB-lite"/>
    </source>
</evidence>
<dbReference type="PANTHER" id="PTHR11736">
    <property type="entry name" value="MELANOMA-ASSOCIATED ANTIGEN MAGE ANTIGEN"/>
    <property type="match status" value="1"/>
</dbReference>
<dbReference type="Pfam" id="PF01454">
    <property type="entry name" value="MAGE"/>
    <property type="match status" value="1"/>
</dbReference>
<name>A0A9P6CLX1_9AGAR</name>
<feature type="region of interest" description="Disordered" evidence="1">
    <location>
        <begin position="196"/>
        <end position="216"/>
    </location>
</feature>
<dbReference type="Gene3D" id="1.10.10.1200">
    <property type="entry name" value="MAGE homology domain, winged helix WH1 motif"/>
    <property type="match status" value="1"/>
</dbReference>
<dbReference type="AlphaFoldDB" id="A0A9P6CLX1"/>
<dbReference type="InterPro" id="IPR041898">
    <property type="entry name" value="MAGE_WH1"/>
</dbReference>
<feature type="region of interest" description="Disordered" evidence="1">
    <location>
        <begin position="1"/>
        <end position="74"/>
    </location>
</feature>
<proteinExistence type="predicted"/>
<dbReference type="Gene3D" id="1.10.10.1210">
    <property type="entry name" value="MAGE homology domain, winged helix WH2 motif"/>
    <property type="match status" value="1"/>
</dbReference>
<dbReference type="GO" id="GO:0005634">
    <property type="term" value="C:nucleus"/>
    <property type="evidence" value="ECO:0007669"/>
    <property type="project" value="TreeGrafter"/>
</dbReference>
<dbReference type="SMART" id="SM01373">
    <property type="entry name" value="MAGE"/>
    <property type="match status" value="1"/>
</dbReference>
<dbReference type="PANTHER" id="PTHR11736:SF14">
    <property type="entry name" value="NSE3 HOMOLOG, SMC5-SMC6 COMPLEX COMPONENT"/>
    <property type="match status" value="1"/>
</dbReference>
<feature type="region of interest" description="Disordered" evidence="1">
    <location>
        <begin position="354"/>
        <end position="404"/>
    </location>
</feature>
<reference evidence="3" key="1">
    <citation type="submission" date="2020-11" db="EMBL/GenBank/DDBJ databases">
        <authorList>
            <consortium name="DOE Joint Genome Institute"/>
            <person name="Ahrendt S."/>
            <person name="Riley R."/>
            <person name="Andreopoulos W."/>
            <person name="Labutti K."/>
            <person name="Pangilinan J."/>
            <person name="Ruiz-Duenas F.J."/>
            <person name="Barrasa J.M."/>
            <person name="Sanchez-Garcia M."/>
            <person name="Camarero S."/>
            <person name="Miyauchi S."/>
            <person name="Serrano A."/>
            <person name="Linde D."/>
            <person name="Babiker R."/>
            <person name="Drula E."/>
            <person name="Ayuso-Fernandez I."/>
            <person name="Pacheco R."/>
            <person name="Padilla G."/>
            <person name="Ferreira P."/>
            <person name="Barriuso J."/>
            <person name="Kellner H."/>
            <person name="Castanera R."/>
            <person name="Alfaro M."/>
            <person name="Ramirez L."/>
            <person name="Pisabarro A.G."/>
            <person name="Kuo A."/>
            <person name="Tritt A."/>
            <person name="Lipzen A."/>
            <person name="He G."/>
            <person name="Yan M."/>
            <person name="Ng V."/>
            <person name="Cullen D."/>
            <person name="Martin F."/>
            <person name="Rosso M.-N."/>
            <person name="Henrissat B."/>
            <person name="Hibbett D."/>
            <person name="Martinez A.T."/>
            <person name="Grigoriev I.V."/>
        </authorList>
    </citation>
    <scope>NUCLEOTIDE SEQUENCE</scope>
    <source>
        <strain evidence="3">CBS 247.69</strain>
    </source>
</reference>
<keyword evidence="4" id="KW-1185">Reference proteome</keyword>
<dbReference type="PROSITE" id="PS50838">
    <property type="entry name" value="MAGE"/>
    <property type="match status" value="1"/>
</dbReference>
<accession>A0A9P6CLX1</accession>
<dbReference type="EMBL" id="MU150240">
    <property type="protein sequence ID" value="KAF9466735.1"/>
    <property type="molecule type" value="Genomic_DNA"/>
</dbReference>
<evidence type="ECO:0000313" key="4">
    <source>
        <dbReference type="Proteomes" id="UP000807353"/>
    </source>
</evidence>
<dbReference type="GO" id="GO:0006281">
    <property type="term" value="P:DNA repair"/>
    <property type="evidence" value="ECO:0007669"/>
    <property type="project" value="TreeGrafter"/>
</dbReference>
<dbReference type="OrthoDB" id="205198at2759"/>
<feature type="domain" description="MAGE" evidence="2">
    <location>
        <begin position="73"/>
        <end position="133"/>
    </location>
</feature>
<evidence type="ECO:0000313" key="3">
    <source>
        <dbReference type="EMBL" id="KAF9466735.1"/>
    </source>
</evidence>
<comment type="caution">
    <text evidence="3">The sequence shown here is derived from an EMBL/GenBank/DDBJ whole genome shotgun (WGS) entry which is preliminary data.</text>
</comment>
<feature type="compositionally biased region" description="Polar residues" evidence="1">
    <location>
        <begin position="15"/>
        <end position="26"/>
    </location>
</feature>
<feature type="compositionally biased region" description="Acidic residues" evidence="1">
    <location>
        <begin position="202"/>
        <end position="211"/>
    </location>
</feature>
<feature type="compositionally biased region" description="Basic and acidic residues" evidence="1">
    <location>
        <begin position="64"/>
        <end position="74"/>
    </location>
</feature>